<dbReference type="EMBL" id="JABFAD010112002">
    <property type="protein sequence ID" value="MBA0817819.1"/>
    <property type="molecule type" value="Genomic_DNA"/>
</dbReference>
<dbReference type="InterPro" id="IPR026960">
    <property type="entry name" value="RVT-Znf"/>
</dbReference>
<dbReference type="InterPro" id="IPR012337">
    <property type="entry name" value="RNaseH-like_sf"/>
</dbReference>
<evidence type="ECO:0008006" key="5">
    <source>
        <dbReference type="Google" id="ProtNLM"/>
    </source>
</evidence>
<dbReference type="InterPro" id="IPR036397">
    <property type="entry name" value="RNaseH_sf"/>
</dbReference>
<dbReference type="GO" id="GO:0003676">
    <property type="term" value="F:nucleic acid binding"/>
    <property type="evidence" value="ECO:0007669"/>
    <property type="project" value="InterPro"/>
</dbReference>
<dbReference type="SUPFAM" id="SSF53098">
    <property type="entry name" value="Ribonuclease H-like"/>
    <property type="match status" value="1"/>
</dbReference>
<protein>
    <recommendedName>
        <fullName evidence="5">Reverse transcriptase</fullName>
    </recommendedName>
</protein>
<dbReference type="AlphaFoldDB" id="A0A7J9I6S3"/>
<dbReference type="InterPro" id="IPR052929">
    <property type="entry name" value="RNase_H-like_EbsB-rel"/>
</dbReference>
<accession>A0A7J9I6S3</accession>
<organism evidence="3 4">
    <name type="scientific">Gossypium harknessii</name>
    <dbReference type="NCBI Taxonomy" id="34285"/>
    <lineage>
        <taxon>Eukaryota</taxon>
        <taxon>Viridiplantae</taxon>
        <taxon>Streptophyta</taxon>
        <taxon>Embryophyta</taxon>
        <taxon>Tracheophyta</taxon>
        <taxon>Spermatophyta</taxon>
        <taxon>Magnoliopsida</taxon>
        <taxon>eudicotyledons</taxon>
        <taxon>Gunneridae</taxon>
        <taxon>Pentapetalae</taxon>
        <taxon>rosids</taxon>
        <taxon>malvids</taxon>
        <taxon>Malvales</taxon>
        <taxon>Malvaceae</taxon>
        <taxon>Malvoideae</taxon>
        <taxon>Gossypium</taxon>
    </lineage>
</organism>
<feature type="domain" description="Reverse transcriptase zinc-binding" evidence="2">
    <location>
        <begin position="193"/>
        <end position="280"/>
    </location>
</feature>
<dbReference type="InterPro" id="IPR044730">
    <property type="entry name" value="RNase_H-like_dom_plant"/>
</dbReference>
<evidence type="ECO:0000313" key="4">
    <source>
        <dbReference type="Proteomes" id="UP000593560"/>
    </source>
</evidence>
<dbReference type="Gene3D" id="3.30.420.10">
    <property type="entry name" value="Ribonuclease H-like superfamily/Ribonuclease H"/>
    <property type="match status" value="1"/>
</dbReference>
<keyword evidence="4" id="KW-1185">Reference proteome</keyword>
<dbReference type="GO" id="GO:0004523">
    <property type="term" value="F:RNA-DNA hybrid ribonuclease activity"/>
    <property type="evidence" value="ECO:0007669"/>
    <property type="project" value="InterPro"/>
</dbReference>
<dbReference type="Proteomes" id="UP000593560">
    <property type="component" value="Unassembled WGS sequence"/>
</dbReference>
<reference evidence="3 4" key="1">
    <citation type="journal article" date="2019" name="Genome Biol. Evol.">
        <title>Insights into the evolution of the New World diploid cottons (Gossypium, subgenus Houzingenia) based on genome sequencing.</title>
        <authorList>
            <person name="Grover C.E."/>
            <person name="Arick M.A. 2nd"/>
            <person name="Thrash A."/>
            <person name="Conover J.L."/>
            <person name="Sanders W.S."/>
            <person name="Peterson D.G."/>
            <person name="Frelichowski J.E."/>
            <person name="Scheffler J.A."/>
            <person name="Scheffler B.E."/>
            <person name="Wendel J.F."/>
        </authorList>
    </citation>
    <scope>NUCLEOTIDE SEQUENCE [LARGE SCALE GENOMIC DNA]</scope>
    <source>
        <strain evidence="3">0</strain>
        <tissue evidence="3">Leaf</tissue>
    </source>
</reference>
<dbReference type="InterPro" id="IPR002156">
    <property type="entry name" value="RNaseH_domain"/>
</dbReference>
<evidence type="ECO:0000313" key="3">
    <source>
        <dbReference type="EMBL" id="MBA0817819.1"/>
    </source>
</evidence>
<dbReference type="Pfam" id="PF13456">
    <property type="entry name" value="RVT_3"/>
    <property type="match status" value="1"/>
</dbReference>
<gene>
    <name evidence="3" type="ORF">Gohar_021450</name>
</gene>
<evidence type="ECO:0000259" key="2">
    <source>
        <dbReference type="Pfam" id="PF13966"/>
    </source>
</evidence>
<dbReference type="OrthoDB" id="992307at2759"/>
<dbReference type="PANTHER" id="PTHR47074:SF48">
    <property type="entry name" value="POLYNUCLEOTIDYL TRANSFERASE, RIBONUCLEASE H-LIKE SUPERFAMILY PROTEIN"/>
    <property type="match status" value="1"/>
</dbReference>
<dbReference type="Pfam" id="PF13966">
    <property type="entry name" value="zf-RVT"/>
    <property type="match status" value="1"/>
</dbReference>
<evidence type="ECO:0000259" key="1">
    <source>
        <dbReference type="Pfam" id="PF13456"/>
    </source>
</evidence>
<name>A0A7J9I6S3_9ROSI</name>
<feature type="domain" description="RNase H type-1" evidence="1">
    <location>
        <begin position="385"/>
        <end position="505"/>
    </location>
</feature>
<dbReference type="CDD" id="cd06222">
    <property type="entry name" value="RNase_H_like"/>
    <property type="match status" value="1"/>
</dbReference>
<dbReference type="PANTHER" id="PTHR47074">
    <property type="entry name" value="BNAC02G40300D PROTEIN"/>
    <property type="match status" value="1"/>
</dbReference>
<comment type="caution">
    <text evidence="3">The sequence shown here is derived from an EMBL/GenBank/DDBJ whole genome shotgun (WGS) entry which is preliminary data.</text>
</comment>
<proteinExistence type="predicted"/>
<sequence length="532" mass="61699">MVYRVWWGGGVRNRGWSILAWDRLCLPKGMGGLGLRDLRLFNVALLGRQVLRLIQCKDTLCYKVLSAKYFPDGNVLCPKRTYKPSFTWQSIAQAAKLLSEGFGWTVDSGKSIQIWQDNWGFEGLSSESICINKSLVKERFVRDLLNESHEGWDKDRVLAICGDFLGDQICNIPILHDALEDRRIWFHNPHGVFSSKLAYSWLLLKQIRFSPHRIFWRITWRLKTLPKIHIFCWRLGHNILPTYEKISSFRSGFNDTCPRCGKEKETLIHALKDCPMARKVLEVSGLDNRLLDGNYLRFVDWIEGAARILDIKALSNFISVLWNMWNSRNNKIFRGVEDEAKVTWDRAMALSREFQIFNFLEDPLLPRKPEKRAWKKSHQGTIKINFDASVHDKKAFYDLVARDADGFVLGGQTGYVNKEVHIEWAELQAMEESINFARSNNWKNVDLESDCASLVNRFNRRQEDLTMVGHRLRDIKKQSHFSSQFNFCWAPRSYNKAADALCTWASTKNCCMVFNVNYPSCIHAIVLNDAIN</sequence>